<dbReference type="Gene3D" id="3.30.300.30">
    <property type="match status" value="1"/>
</dbReference>
<sequence>MTVRLFNPTMELLDRTSLRELQLHKLKKLVVRVYEHSPYYQAKFDAAGVNPYQLKSLDDYRHYPFFDKDEERISQERSKAELGHPFGMHITCDPRLVNRISSSSGTTGSPTFSGFTRLDRELAAENCARGMVRMGIDPGDVVLHASVISMWIAGMPAIDSMMAYGACVVPVGALSGVERVAQIANEVKPKMMRTTVSFARHMARTMLEKSGIDPRTLGIQKVVVTGEPGGSIKDIYSEIEAGFGGALCYDNMGATGCHSPTGISCEEHAGIHFYAEDNAYFEIVDPKTMTPLPIEDGVEGEIIFTGLERECGPLLRWRDKDIIKVTTTPCACGRPGVRMQFKGRVDDMLLVKGVNVFPNAVRDVINSLSALTTGNIRIQKDHDEAVVEPPVKVLVEIHPGASDAERADLTQHIVNQVHHHLRFRIRPVLVDADQFEIKSGATGKMQLVEVSKNA</sequence>
<dbReference type="PANTHER" id="PTHR43845">
    <property type="entry name" value="BLR5969 PROTEIN"/>
    <property type="match status" value="1"/>
</dbReference>
<dbReference type="AlphaFoldDB" id="A0A972VYK0"/>
<comment type="caution">
    <text evidence="1">The sequence shown here is derived from an EMBL/GenBank/DDBJ whole genome shotgun (WGS) entry which is preliminary data.</text>
</comment>
<dbReference type="EMBL" id="JABMOJ010000446">
    <property type="protein sequence ID" value="NQV66038.1"/>
    <property type="molecule type" value="Genomic_DNA"/>
</dbReference>
<name>A0A972VYK0_9GAMM</name>
<dbReference type="InterPro" id="IPR045851">
    <property type="entry name" value="AMP-bd_C_sf"/>
</dbReference>
<evidence type="ECO:0008006" key="3">
    <source>
        <dbReference type="Google" id="ProtNLM"/>
    </source>
</evidence>
<evidence type="ECO:0000313" key="2">
    <source>
        <dbReference type="Proteomes" id="UP000754644"/>
    </source>
</evidence>
<dbReference type="Proteomes" id="UP000754644">
    <property type="component" value="Unassembled WGS sequence"/>
</dbReference>
<dbReference type="PANTHER" id="PTHR43845:SF1">
    <property type="entry name" value="BLR5969 PROTEIN"/>
    <property type="match status" value="1"/>
</dbReference>
<reference evidence="1" key="1">
    <citation type="submission" date="2020-05" db="EMBL/GenBank/DDBJ databases">
        <title>Sulfur intermediates as new biogeochemical hubs in an aquatic model microbial ecosystem.</title>
        <authorList>
            <person name="Vigneron A."/>
        </authorList>
    </citation>
    <scope>NUCLEOTIDE SEQUENCE</scope>
    <source>
        <strain evidence="1">Bin.250</strain>
    </source>
</reference>
<accession>A0A972VYK0</accession>
<evidence type="ECO:0000313" key="1">
    <source>
        <dbReference type="EMBL" id="NQV66038.1"/>
    </source>
</evidence>
<organism evidence="1 2">
    <name type="scientific">SAR86 cluster bacterium</name>
    <dbReference type="NCBI Taxonomy" id="2030880"/>
    <lineage>
        <taxon>Bacteria</taxon>
        <taxon>Pseudomonadati</taxon>
        <taxon>Pseudomonadota</taxon>
        <taxon>Gammaproteobacteria</taxon>
        <taxon>SAR86 cluster</taxon>
    </lineage>
</organism>
<protein>
    <recommendedName>
        <fullName evidence="3">Phenylacetate--CoA ligase</fullName>
    </recommendedName>
</protein>
<dbReference type="InterPro" id="IPR042099">
    <property type="entry name" value="ANL_N_sf"/>
</dbReference>
<dbReference type="SUPFAM" id="SSF56801">
    <property type="entry name" value="Acetyl-CoA synthetase-like"/>
    <property type="match status" value="1"/>
</dbReference>
<gene>
    <name evidence="1" type="ORF">HQ497_11815</name>
</gene>
<proteinExistence type="predicted"/>
<dbReference type="Gene3D" id="3.40.50.12780">
    <property type="entry name" value="N-terminal domain of ligase-like"/>
    <property type="match status" value="1"/>
</dbReference>